<dbReference type="OrthoDB" id="205099at2759"/>
<gene>
    <name evidence="1" type="ORF">L249_7293</name>
</gene>
<proteinExistence type="predicted"/>
<dbReference type="EMBL" id="LKCN02000010">
    <property type="protein sequence ID" value="RCI11486.1"/>
    <property type="molecule type" value="Genomic_DNA"/>
</dbReference>
<protein>
    <submittedName>
        <fullName evidence="1">Uncharacterized protein</fullName>
    </submittedName>
</protein>
<dbReference type="AlphaFoldDB" id="A0A367LAP6"/>
<comment type="caution">
    <text evidence="1">The sequence shown here is derived from an EMBL/GenBank/DDBJ whole genome shotgun (WGS) entry which is preliminary data.</text>
</comment>
<evidence type="ECO:0000313" key="1">
    <source>
        <dbReference type="EMBL" id="RCI11486.1"/>
    </source>
</evidence>
<name>A0A367LAP6_9HYPO</name>
<keyword evidence="2" id="KW-1185">Reference proteome</keyword>
<organism evidence="1 2">
    <name type="scientific">Ophiocordyceps polyrhachis-furcata BCC 54312</name>
    <dbReference type="NCBI Taxonomy" id="1330021"/>
    <lineage>
        <taxon>Eukaryota</taxon>
        <taxon>Fungi</taxon>
        <taxon>Dikarya</taxon>
        <taxon>Ascomycota</taxon>
        <taxon>Pezizomycotina</taxon>
        <taxon>Sordariomycetes</taxon>
        <taxon>Hypocreomycetidae</taxon>
        <taxon>Hypocreales</taxon>
        <taxon>Ophiocordycipitaceae</taxon>
        <taxon>Ophiocordyceps</taxon>
    </lineage>
</organism>
<reference evidence="1 2" key="1">
    <citation type="journal article" date="2015" name="BMC Genomics">
        <title>Insights from the genome of Ophiocordyceps polyrhachis-furcata to pathogenicity and host specificity in insect fungi.</title>
        <authorList>
            <person name="Wichadakul D."/>
            <person name="Kobmoo N."/>
            <person name="Ingsriswang S."/>
            <person name="Tangphatsornruang S."/>
            <person name="Chantasingh D."/>
            <person name="Luangsa-ard J.J."/>
            <person name="Eurwilaichitr L."/>
        </authorList>
    </citation>
    <scope>NUCLEOTIDE SEQUENCE [LARGE SCALE GENOMIC DNA]</scope>
    <source>
        <strain evidence="1 2">BCC 54312</strain>
    </source>
</reference>
<dbReference type="Proteomes" id="UP000253664">
    <property type="component" value="Unassembled WGS sequence"/>
</dbReference>
<accession>A0A367LAP6</accession>
<sequence>MKQRPLTAQSKAPDGRIGAQLPQKHALRLGHEDVTARRTWKVISPVHGSQHRPGTQLLDITAVNAMHESRSRVDDGSTHRHLADPFRHRDVLRRYRTGPPSAQRHFRTVRDRTICQAVLLIRMEDEPGRVLG</sequence>
<evidence type="ECO:0000313" key="2">
    <source>
        <dbReference type="Proteomes" id="UP000253664"/>
    </source>
</evidence>